<dbReference type="InterPro" id="IPR012657">
    <property type="entry name" value="23S_rRNA-intervening_sequence"/>
</dbReference>
<dbReference type="InterPro" id="IPR036583">
    <property type="entry name" value="23S_rRNA_IVS_sf"/>
</dbReference>
<dbReference type="PANTHER" id="PTHR38471:SF2">
    <property type="entry name" value="FOUR HELIX BUNDLE PROTEIN"/>
    <property type="match status" value="1"/>
</dbReference>
<name>A0AB33IUX2_9BACT</name>
<dbReference type="SUPFAM" id="SSF158446">
    <property type="entry name" value="IVS-encoded protein-like"/>
    <property type="match status" value="1"/>
</dbReference>
<gene>
    <name evidence="1" type="ORF">GTC17253_17020</name>
</gene>
<organism evidence="1">
    <name type="scientific">Prevotella sp. GTC17253</name>
    <dbReference type="NCBI Taxonomy" id="3236793"/>
    <lineage>
        <taxon>Bacteria</taxon>
        <taxon>Pseudomonadati</taxon>
        <taxon>Bacteroidota</taxon>
        <taxon>Bacteroidia</taxon>
        <taxon>Bacteroidales</taxon>
        <taxon>Prevotellaceae</taxon>
        <taxon>Prevotella</taxon>
    </lineage>
</organism>
<dbReference type="Gene3D" id="1.20.1440.60">
    <property type="entry name" value="23S rRNA-intervening sequence"/>
    <property type="match status" value="1"/>
</dbReference>
<dbReference type="PANTHER" id="PTHR38471">
    <property type="entry name" value="FOUR HELIX BUNDLE PROTEIN"/>
    <property type="match status" value="1"/>
</dbReference>
<protein>
    <submittedName>
        <fullName evidence="1">Four helix bundle protein</fullName>
    </submittedName>
</protein>
<evidence type="ECO:0000313" key="1">
    <source>
        <dbReference type="EMBL" id="BFO71736.1"/>
    </source>
</evidence>
<proteinExistence type="predicted"/>
<sequence length="119" mass="13700">MSESIVRQKAEDFSVKIYRLNQRLRLANEFVLANQILKSGTSICANLYEAKFAHSTADYISKLTISLKEASETCFWLNLLHRIELIDGSCYKELHQDTHEIISILVAIIKRLKQIESTQ</sequence>
<dbReference type="NCBIfam" id="TIGR02436">
    <property type="entry name" value="four helix bundle protein"/>
    <property type="match status" value="1"/>
</dbReference>
<dbReference type="Pfam" id="PF05635">
    <property type="entry name" value="23S_rRNA_IVP"/>
    <property type="match status" value="1"/>
</dbReference>
<reference evidence="1" key="1">
    <citation type="submission" date="2024-07" db="EMBL/GenBank/DDBJ databases">
        <title>Complete genome sequence of Prevotella sp. YM-2024 GTC17253.</title>
        <authorList>
            <person name="Hayashi M."/>
            <person name="Muto Y."/>
            <person name="Tanaka K."/>
            <person name="Niwa H."/>
        </authorList>
    </citation>
    <scope>NUCLEOTIDE SEQUENCE</scope>
    <source>
        <strain evidence="1">GTC17253</strain>
    </source>
</reference>
<dbReference type="PIRSF" id="PIRSF035652">
    <property type="entry name" value="CHP02436"/>
    <property type="match status" value="1"/>
</dbReference>
<dbReference type="AlphaFoldDB" id="A0AB33IUX2"/>
<accession>A0AB33IUX2</accession>
<dbReference type="EMBL" id="AP035785">
    <property type="protein sequence ID" value="BFO71736.1"/>
    <property type="molecule type" value="Genomic_DNA"/>
</dbReference>